<dbReference type="EMBL" id="LAZR01007677">
    <property type="protein sequence ID" value="KKM83676.1"/>
    <property type="molecule type" value="Genomic_DNA"/>
</dbReference>
<name>A0A0F9L899_9ZZZZ</name>
<evidence type="ECO:0000313" key="1">
    <source>
        <dbReference type="EMBL" id="KKM83676.1"/>
    </source>
</evidence>
<reference evidence="1" key="1">
    <citation type="journal article" date="2015" name="Nature">
        <title>Complex archaea that bridge the gap between prokaryotes and eukaryotes.</title>
        <authorList>
            <person name="Spang A."/>
            <person name="Saw J.H."/>
            <person name="Jorgensen S.L."/>
            <person name="Zaremba-Niedzwiedzka K."/>
            <person name="Martijn J."/>
            <person name="Lind A.E."/>
            <person name="van Eijk R."/>
            <person name="Schleper C."/>
            <person name="Guy L."/>
            <person name="Ettema T.J."/>
        </authorList>
    </citation>
    <scope>NUCLEOTIDE SEQUENCE</scope>
</reference>
<proteinExistence type="predicted"/>
<accession>A0A0F9L899</accession>
<dbReference type="AlphaFoldDB" id="A0A0F9L899"/>
<sequence>MGKYEEDASWNERPTDDQLRSIRRAWRILGYDFTEEDIPPTRWEARNLQFDLWAQVRAKGKKK</sequence>
<protein>
    <recommendedName>
        <fullName evidence="2">Ryanodine receptor Ryr domain-containing protein</fullName>
    </recommendedName>
</protein>
<organism evidence="1">
    <name type="scientific">marine sediment metagenome</name>
    <dbReference type="NCBI Taxonomy" id="412755"/>
    <lineage>
        <taxon>unclassified sequences</taxon>
        <taxon>metagenomes</taxon>
        <taxon>ecological metagenomes</taxon>
    </lineage>
</organism>
<evidence type="ECO:0008006" key="2">
    <source>
        <dbReference type="Google" id="ProtNLM"/>
    </source>
</evidence>
<comment type="caution">
    <text evidence="1">The sequence shown here is derived from an EMBL/GenBank/DDBJ whole genome shotgun (WGS) entry which is preliminary data.</text>
</comment>
<gene>
    <name evidence="1" type="ORF">LCGC14_1306880</name>
</gene>